<dbReference type="InterPro" id="IPR029063">
    <property type="entry name" value="SAM-dependent_MTases_sf"/>
</dbReference>
<dbReference type="InterPro" id="IPR022641">
    <property type="entry name" value="CheR_N"/>
</dbReference>
<comment type="catalytic activity">
    <reaction evidence="1">
        <text>L-glutamyl-[protein] + S-adenosyl-L-methionine = [protein]-L-glutamate 5-O-methyl ester + S-adenosyl-L-homocysteine</text>
        <dbReference type="Rhea" id="RHEA:24452"/>
        <dbReference type="Rhea" id="RHEA-COMP:10208"/>
        <dbReference type="Rhea" id="RHEA-COMP:10311"/>
        <dbReference type="ChEBI" id="CHEBI:29973"/>
        <dbReference type="ChEBI" id="CHEBI:57856"/>
        <dbReference type="ChEBI" id="CHEBI:59789"/>
        <dbReference type="ChEBI" id="CHEBI:82795"/>
        <dbReference type="EC" id="2.1.1.80"/>
    </reaction>
</comment>
<dbReference type="Pfam" id="PF01739">
    <property type="entry name" value="CheR"/>
    <property type="match status" value="1"/>
</dbReference>
<evidence type="ECO:0000313" key="7">
    <source>
        <dbReference type="EMBL" id="BBE15893.1"/>
    </source>
</evidence>
<dbReference type="Gene3D" id="3.40.50.150">
    <property type="entry name" value="Vaccinia Virus protein VP39"/>
    <property type="match status" value="1"/>
</dbReference>
<evidence type="ECO:0000259" key="6">
    <source>
        <dbReference type="PROSITE" id="PS50123"/>
    </source>
</evidence>
<keyword evidence="5" id="KW-0949">S-adenosyl-L-methionine</keyword>
<dbReference type="InterPro" id="IPR000780">
    <property type="entry name" value="CheR_MeTrfase"/>
</dbReference>
<proteinExistence type="predicted"/>
<dbReference type="PANTHER" id="PTHR24422:SF26">
    <property type="entry name" value="CHEMOTAXIS PROTEIN METHYLTRANSFERASE"/>
    <property type="match status" value="1"/>
</dbReference>
<dbReference type="PRINTS" id="PR00996">
    <property type="entry name" value="CHERMTFRASE"/>
</dbReference>
<name>A0A5K7S2K4_9BACT</name>
<dbReference type="Pfam" id="PF03705">
    <property type="entry name" value="CheR_N"/>
    <property type="match status" value="1"/>
</dbReference>
<dbReference type="PANTHER" id="PTHR24422">
    <property type="entry name" value="CHEMOTAXIS PROTEIN METHYLTRANSFERASE"/>
    <property type="match status" value="1"/>
</dbReference>
<dbReference type="GO" id="GO:0032259">
    <property type="term" value="P:methylation"/>
    <property type="evidence" value="ECO:0007669"/>
    <property type="project" value="UniProtKB-KW"/>
</dbReference>
<dbReference type="KEGG" id="anf:AQPE_0029"/>
<dbReference type="CDD" id="cd02440">
    <property type="entry name" value="AdoMet_MTases"/>
    <property type="match status" value="1"/>
</dbReference>
<dbReference type="PROSITE" id="PS50123">
    <property type="entry name" value="CHER"/>
    <property type="match status" value="1"/>
</dbReference>
<feature type="domain" description="CheR-type methyltransferase" evidence="6">
    <location>
        <begin position="1"/>
        <end position="266"/>
    </location>
</feature>
<dbReference type="PIRSF" id="PIRSF000410">
    <property type="entry name" value="CheR"/>
    <property type="match status" value="1"/>
</dbReference>
<dbReference type="SMART" id="SM00138">
    <property type="entry name" value="MeTrc"/>
    <property type="match status" value="1"/>
</dbReference>
<accession>A0A5K7S2K4</accession>
<dbReference type="Proteomes" id="UP001193389">
    <property type="component" value="Chromosome"/>
</dbReference>
<dbReference type="InterPro" id="IPR022642">
    <property type="entry name" value="CheR_C"/>
</dbReference>
<dbReference type="EC" id="2.1.1.80" evidence="2"/>
<dbReference type="GO" id="GO:0008983">
    <property type="term" value="F:protein-glutamate O-methyltransferase activity"/>
    <property type="evidence" value="ECO:0007669"/>
    <property type="project" value="UniProtKB-EC"/>
</dbReference>
<evidence type="ECO:0000256" key="2">
    <source>
        <dbReference type="ARBA" id="ARBA00012534"/>
    </source>
</evidence>
<dbReference type="AlphaFoldDB" id="A0A5K7S2K4"/>
<dbReference type="Gene3D" id="1.10.155.10">
    <property type="entry name" value="Chemotaxis receptor methyltransferase CheR, N-terminal domain"/>
    <property type="match status" value="1"/>
</dbReference>
<dbReference type="SUPFAM" id="SSF53335">
    <property type="entry name" value="S-adenosyl-L-methionine-dependent methyltransferases"/>
    <property type="match status" value="1"/>
</dbReference>
<dbReference type="EMBL" id="AP018694">
    <property type="protein sequence ID" value="BBE15893.1"/>
    <property type="molecule type" value="Genomic_DNA"/>
</dbReference>
<sequence>MITEKYGIKMPLEKKIMFQSRLQRRLRDLNIGSFDEYAMRLFSDNNKSMEFNLLADFISTNKTEFFREKEHFRFLTEKILPEYIENNTSNLFPEWNLWSAGCSSGQEAYSIGIQIEEFMRLSGIQFKYSILATDISGKMLRFAREAVYPMEQVDEIPIELKHRYFLKSKNSKDPKVKVVKAIRERVKVGYLNLMDGLYPFDTQFDVIFLRNTLIYFDQMTQLKVLTKVLGSLKTGGYLFIGHSESLINLHLPIKSIAPSVYIKINTEGL</sequence>
<evidence type="ECO:0000256" key="3">
    <source>
        <dbReference type="ARBA" id="ARBA00022603"/>
    </source>
</evidence>
<keyword evidence="8" id="KW-1185">Reference proteome</keyword>
<gene>
    <name evidence="7" type="ORF">AQPE_0029</name>
</gene>
<dbReference type="SUPFAM" id="SSF47757">
    <property type="entry name" value="Chemotaxis receptor methyltransferase CheR, N-terminal domain"/>
    <property type="match status" value="1"/>
</dbReference>
<evidence type="ECO:0000313" key="8">
    <source>
        <dbReference type="Proteomes" id="UP001193389"/>
    </source>
</evidence>
<evidence type="ECO:0000256" key="4">
    <source>
        <dbReference type="ARBA" id="ARBA00022679"/>
    </source>
</evidence>
<protein>
    <recommendedName>
        <fullName evidence="2">protein-glutamate O-methyltransferase</fullName>
        <ecNumber evidence="2">2.1.1.80</ecNumber>
    </recommendedName>
</protein>
<dbReference type="InterPro" id="IPR050903">
    <property type="entry name" value="Bact_Chemotaxis_MeTrfase"/>
</dbReference>
<evidence type="ECO:0000256" key="1">
    <source>
        <dbReference type="ARBA" id="ARBA00001541"/>
    </source>
</evidence>
<dbReference type="InterPro" id="IPR026024">
    <property type="entry name" value="Chemotaxis_MeTrfase_CheR"/>
</dbReference>
<keyword evidence="3 7" id="KW-0489">Methyltransferase</keyword>
<organism evidence="7 8">
    <name type="scientific">Aquipluma nitroreducens</name>
    <dbReference type="NCBI Taxonomy" id="2010828"/>
    <lineage>
        <taxon>Bacteria</taxon>
        <taxon>Pseudomonadati</taxon>
        <taxon>Bacteroidota</taxon>
        <taxon>Bacteroidia</taxon>
        <taxon>Marinilabiliales</taxon>
        <taxon>Prolixibacteraceae</taxon>
        <taxon>Aquipluma</taxon>
    </lineage>
</organism>
<evidence type="ECO:0000256" key="5">
    <source>
        <dbReference type="ARBA" id="ARBA00022691"/>
    </source>
</evidence>
<reference evidence="7" key="1">
    <citation type="journal article" date="2020" name="Int. J. Syst. Evol. Microbiol.">
        <title>Aquipluma nitroreducens gen. nov. sp. nov., a novel facultatively anaerobic bacterium isolated from a freshwater lake.</title>
        <authorList>
            <person name="Watanabe M."/>
            <person name="Kojima H."/>
            <person name="Fukui M."/>
        </authorList>
    </citation>
    <scope>NUCLEOTIDE SEQUENCE</scope>
    <source>
        <strain evidence="7">MeG22</strain>
    </source>
</reference>
<dbReference type="InterPro" id="IPR036804">
    <property type="entry name" value="CheR_N_sf"/>
</dbReference>
<keyword evidence="4" id="KW-0808">Transferase</keyword>